<dbReference type="AlphaFoldDB" id="A0A383DW52"/>
<evidence type="ECO:0000313" key="1">
    <source>
        <dbReference type="EMBL" id="SVE48772.1"/>
    </source>
</evidence>
<reference evidence="1" key="1">
    <citation type="submission" date="2018-05" db="EMBL/GenBank/DDBJ databases">
        <authorList>
            <person name="Lanie J.A."/>
            <person name="Ng W.-L."/>
            <person name="Kazmierczak K.M."/>
            <person name="Andrzejewski T.M."/>
            <person name="Davidsen T.M."/>
            <person name="Wayne K.J."/>
            <person name="Tettelin H."/>
            <person name="Glass J.I."/>
            <person name="Rusch D."/>
            <person name="Podicherti R."/>
            <person name="Tsui H.-C.T."/>
            <person name="Winkler M.E."/>
        </authorList>
    </citation>
    <scope>NUCLEOTIDE SEQUENCE</scope>
</reference>
<protein>
    <submittedName>
        <fullName evidence="1">Uncharacterized protein</fullName>
    </submittedName>
</protein>
<sequence length="233" mass="23894">FLTSAGDVFYNSNVDIAGFQFNVDGTTASGASGGDAADAGFTVSTGGSVVLGFSFTGSTVPAGCGTLTVLTLDGEATGLSGLTFSDSDANSVPFTYCSSCTEGGDDCASGYYDCAGICDGSTMLDDCGECGGDNSCYGCTYDDACNYDPDATLDDGSCVYEQECSDCNGECSCYTDCSGQCGGTDFSCFSIDDDFLGEWSIDSIDMYENSDCTGDTVTIYECMSDGDDYTSEA</sequence>
<accession>A0A383DW52</accession>
<gene>
    <name evidence="1" type="ORF">METZ01_LOCUS501626</name>
</gene>
<feature type="non-terminal residue" evidence="1">
    <location>
        <position position="1"/>
    </location>
</feature>
<dbReference type="EMBL" id="UINC01220733">
    <property type="protein sequence ID" value="SVE48772.1"/>
    <property type="molecule type" value="Genomic_DNA"/>
</dbReference>
<feature type="non-terminal residue" evidence="1">
    <location>
        <position position="233"/>
    </location>
</feature>
<proteinExistence type="predicted"/>
<name>A0A383DW52_9ZZZZ</name>
<organism evidence="1">
    <name type="scientific">marine metagenome</name>
    <dbReference type="NCBI Taxonomy" id="408172"/>
    <lineage>
        <taxon>unclassified sequences</taxon>
        <taxon>metagenomes</taxon>
        <taxon>ecological metagenomes</taxon>
    </lineage>
</organism>